<comment type="caution">
    <text evidence="1">The sequence shown here is derived from an EMBL/GenBank/DDBJ whole genome shotgun (WGS) entry which is preliminary data.</text>
</comment>
<evidence type="ECO:0000313" key="2">
    <source>
        <dbReference type="Proteomes" id="UP000775547"/>
    </source>
</evidence>
<sequence length="170" mass="18720">MAPIILTSEQDSIVNLHRKGHEAVDRGVTQSVSSPPPDLELDRLGGKTHLLAEVDTPEPGTGGRPGSAAMTNETNCYYFTDAQVNNMHPTLAHDMRSFDGGALTSNSFEFFDSPTTQRYPSIMPDIHPSYVAENYPTYQPHQPMSNPIPFEQAAPILNATWQSFVEQLGF</sequence>
<organism evidence="1 2">
    <name type="scientific">Asterophora parasitica</name>
    <dbReference type="NCBI Taxonomy" id="117018"/>
    <lineage>
        <taxon>Eukaryota</taxon>
        <taxon>Fungi</taxon>
        <taxon>Dikarya</taxon>
        <taxon>Basidiomycota</taxon>
        <taxon>Agaricomycotina</taxon>
        <taxon>Agaricomycetes</taxon>
        <taxon>Agaricomycetidae</taxon>
        <taxon>Agaricales</taxon>
        <taxon>Tricholomatineae</taxon>
        <taxon>Lyophyllaceae</taxon>
        <taxon>Asterophora</taxon>
    </lineage>
</organism>
<dbReference type="OrthoDB" id="424974at2759"/>
<reference evidence="1" key="1">
    <citation type="submission" date="2020-07" db="EMBL/GenBank/DDBJ databases">
        <authorList>
            <person name="Nieuwenhuis M."/>
            <person name="Van De Peppel L.J.J."/>
        </authorList>
    </citation>
    <scope>NUCLEOTIDE SEQUENCE</scope>
    <source>
        <strain evidence="1">AP01</strain>
        <tissue evidence="1">Mycelium</tissue>
    </source>
</reference>
<gene>
    <name evidence="1" type="ORF">DXG03_009120</name>
</gene>
<dbReference type="Proteomes" id="UP000775547">
    <property type="component" value="Unassembled WGS sequence"/>
</dbReference>
<dbReference type="AlphaFoldDB" id="A0A9P7KDR0"/>
<reference evidence="1" key="2">
    <citation type="submission" date="2021-10" db="EMBL/GenBank/DDBJ databases">
        <title>Phylogenomics reveals ancestral predisposition of the termite-cultivated fungus Termitomyces towards a domesticated lifestyle.</title>
        <authorList>
            <person name="Auxier B."/>
            <person name="Grum-Grzhimaylo A."/>
            <person name="Cardenas M.E."/>
            <person name="Lodge J.D."/>
            <person name="Laessoe T."/>
            <person name="Pedersen O."/>
            <person name="Smith M.E."/>
            <person name="Kuyper T.W."/>
            <person name="Franco-Molano E.A."/>
            <person name="Baroni T.J."/>
            <person name="Aanen D.K."/>
        </authorList>
    </citation>
    <scope>NUCLEOTIDE SEQUENCE</scope>
    <source>
        <strain evidence="1">AP01</strain>
        <tissue evidence="1">Mycelium</tissue>
    </source>
</reference>
<keyword evidence="2" id="KW-1185">Reference proteome</keyword>
<proteinExistence type="predicted"/>
<protein>
    <submittedName>
        <fullName evidence="1">Uncharacterized protein</fullName>
    </submittedName>
</protein>
<name>A0A9P7KDR0_9AGAR</name>
<dbReference type="EMBL" id="JABCKV010000083">
    <property type="protein sequence ID" value="KAG5644101.1"/>
    <property type="molecule type" value="Genomic_DNA"/>
</dbReference>
<accession>A0A9P7KDR0</accession>
<evidence type="ECO:0000313" key="1">
    <source>
        <dbReference type="EMBL" id="KAG5644101.1"/>
    </source>
</evidence>